<evidence type="ECO:0000256" key="7">
    <source>
        <dbReference type="ARBA" id="ARBA00047899"/>
    </source>
</evidence>
<dbReference type="GO" id="GO:0005634">
    <property type="term" value="C:nucleus"/>
    <property type="evidence" value="ECO:0007669"/>
    <property type="project" value="TreeGrafter"/>
</dbReference>
<name>A0A8H4W2N7_9HELO</name>
<dbReference type="Pfam" id="PF00069">
    <property type="entry name" value="Pkinase"/>
    <property type="match status" value="1"/>
</dbReference>
<feature type="compositionally biased region" description="Polar residues" evidence="9">
    <location>
        <begin position="62"/>
        <end position="85"/>
    </location>
</feature>
<reference evidence="11 12" key="1">
    <citation type="submission" date="2020-03" db="EMBL/GenBank/DDBJ databases">
        <title>Draft Genome Sequence of Cudoniella acicularis.</title>
        <authorList>
            <person name="Buettner E."/>
            <person name="Kellner H."/>
        </authorList>
    </citation>
    <scope>NUCLEOTIDE SEQUENCE [LARGE SCALE GENOMIC DNA]</scope>
    <source>
        <strain evidence="11 12">DSM 108380</strain>
    </source>
</reference>
<evidence type="ECO:0000256" key="4">
    <source>
        <dbReference type="ARBA" id="ARBA00022741"/>
    </source>
</evidence>
<comment type="caution">
    <text evidence="11">The sequence shown here is derived from an EMBL/GenBank/DDBJ whole genome shotgun (WGS) entry which is preliminary data.</text>
</comment>
<evidence type="ECO:0000256" key="6">
    <source>
        <dbReference type="ARBA" id="ARBA00022840"/>
    </source>
</evidence>
<accession>A0A8H4W2N7</accession>
<evidence type="ECO:0000313" key="11">
    <source>
        <dbReference type="EMBL" id="KAF4631497.1"/>
    </source>
</evidence>
<comment type="catalytic activity">
    <reaction evidence="8">
        <text>L-seryl-[protein] + ATP = O-phospho-L-seryl-[protein] + ADP + H(+)</text>
        <dbReference type="Rhea" id="RHEA:17989"/>
        <dbReference type="Rhea" id="RHEA-COMP:9863"/>
        <dbReference type="Rhea" id="RHEA-COMP:11604"/>
        <dbReference type="ChEBI" id="CHEBI:15378"/>
        <dbReference type="ChEBI" id="CHEBI:29999"/>
        <dbReference type="ChEBI" id="CHEBI:30616"/>
        <dbReference type="ChEBI" id="CHEBI:83421"/>
        <dbReference type="ChEBI" id="CHEBI:456216"/>
        <dbReference type="EC" id="2.7.11.1"/>
    </reaction>
</comment>
<keyword evidence="6" id="KW-0067">ATP-binding</keyword>
<feature type="domain" description="Protein kinase" evidence="10">
    <location>
        <begin position="356"/>
        <end position="638"/>
    </location>
</feature>
<dbReference type="PANTHER" id="PTHR43671">
    <property type="entry name" value="SERINE/THREONINE-PROTEIN KINASE NEK"/>
    <property type="match status" value="1"/>
</dbReference>
<evidence type="ECO:0000256" key="2">
    <source>
        <dbReference type="ARBA" id="ARBA00022527"/>
    </source>
</evidence>
<comment type="catalytic activity">
    <reaction evidence="7">
        <text>L-threonyl-[protein] + ATP = O-phospho-L-threonyl-[protein] + ADP + H(+)</text>
        <dbReference type="Rhea" id="RHEA:46608"/>
        <dbReference type="Rhea" id="RHEA-COMP:11060"/>
        <dbReference type="Rhea" id="RHEA-COMP:11605"/>
        <dbReference type="ChEBI" id="CHEBI:15378"/>
        <dbReference type="ChEBI" id="CHEBI:30013"/>
        <dbReference type="ChEBI" id="CHEBI:30616"/>
        <dbReference type="ChEBI" id="CHEBI:61977"/>
        <dbReference type="ChEBI" id="CHEBI:456216"/>
        <dbReference type="EC" id="2.7.11.1"/>
    </reaction>
</comment>
<dbReference type="GO" id="GO:0004674">
    <property type="term" value="F:protein serine/threonine kinase activity"/>
    <property type="evidence" value="ECO:0007669"/>
    <property type="project" value="UniProtKB-KW"/>
</dbReference>
<evidence type="ECO:0000259" key="10">
    <source>
        <dbReference type="PROSITE" id="PS50011"/>
    </source>
</evidence>
<keyword evidence="12" id="KW-1185">Reference proteome</keyword>
<keyword evidence="5" id="KW-0418">Kinase</keyword>
<evidence type="ECO:0000256" key="3">
    <source>
        <dbReference type="ARBA" id="ARBA00022679"/>
    </source>
</evidence>
<dbReference type="PROSITE" id="PS50011">
    <property type="entry name" value="PROTEIN_KINASE_DOM"/>
    <property type="match status" value="1"/>
</dbReference>
<sequence length="665" mass="75842">MSMLSKDVRLALHKLAWNSRSAEGLEWAGLKVDLERDGIDVSKHAPKELMDEYNKALRNPGMNANESNPLDISGSSGSHINQSILESEKPHSAENELSAGPSRSERSKHIDGAQYQVTMESILEDDYDLNEKLLSQEKWGVFRCEHPSCWDRNDKFRFHVFADLARHYKDVHPPIIENESFPCDYSTCKRADDIFSRKDAYRDHLRENHLEDMPKRHKSAKREQEWLASRVVSSAWWRCARCLLRVDTDRNGWKCNGCEQFCETERRSLREDLWRPHVLFADKQQPISILSTEEGKGIARQEERALTRQKSVYEKQGSPLETLAFLEKGLQPLVPESCNSFAFAHIEYPNHKAVPFISIKQLGHGSLGSVDAVREKGNGGASVLARKVIRIPNMARKRLLPLIQQEVEVLRGLSHKHIVQVVSTYETTSVPRQFGILISPAGDEDLSHYLERVGECEFPIEDVQRLEKWQYCLASAVNYIHSRNIRHKDIKPSNAICKGEDIFLTDFGSAHQFSAGLTSSTEGYALGVTKMYSAPEVVDEDRRGRSADIYSLGCVFAEMVTVINRATVEEFHEFRSEPIPDEPERTNLCYYATSHKIEEWFVIHGDKNNFRLISKMMAHDQNLRPSAKNVLMMLEERTGHNRCDCYDGPEATPEALSTPTNLLST</sequence>
<dbReference type="EMBL" id="JAAMPI010000437">
    <property type="protein sequence ID" value="KAF4631497.1"/>
    <property type="molecule type" value="Genomic_DNA"/>
</dbReference>
<dbReference type="SMART" id="SM00355">
    <property type="entry name" value="ZnF_C2H2"/>
    <property type="match status" value="2"/>
</dbReference>
<dbReference type="Proteomes" id="UP000566819">
    <property type="component" value="Unassembled WGS sequence"/>
</dbReference>
<dbReference type="EC" id="2.7.11.1" evidence="1"/>
<feature type="region of interest" description="Disordered" evidence="9">
    <location>
        <begin position="58"/>
        <end position="111"/>
    </location>
</feature>
<keyword evidence="4" id="KW-0547">Nucleotide-binding</keyword>
<dbReference type="InterPro" id="IPR050660">
    <property type="entry name" value="NEK_Ser/Thr_kinase"/>
</dbReference>
<keyword evidence="2" id="KW-0723">Serine/threonine-protein kinase</keyword>
<dbReference type="PANTHER" id="PTHR43671:SF98">
    <property type="entry name" value="SERINE_THREONINE-PROTEIN KINASE NEK11"/>
    <property type="match status" value="1"/>
</dbReference>
<gene>
    <name evidence="11" type="ORF">G7Y89_g6629</name>
</gene>
<evidence type="ECO:0000256" key="1">
    <source>
        <dbReference type="ARBA" id="ARBA00012513"/>
    </source>
</evidence>
<dbReference type="CDD" id="cd00180">
    <property type="entry name" value="PKc"/>
    <property type="match status" value="1"/>
</dbReference>
<dbReference type="GO" id="GO:0005524">
    <property type="term" value="F:ATP binding"/>
    <property type="evidence" value="ECO:0007669"/>
    <property type="project" value="UniProtKB-KW"/>
</dbReference>
<dbReference type="InterPro" id="IPR000719">
    <property type="entry name" value="Prot_kinase_dom"/>
</dbReference>
<evidence type="ECO:0000313" key="12">
    <source>
        <dbReference type="Proteomes" id="UP000566819"/>
    </source>
</evidence>
<dbReference type="SUPFAM" id="SSF56112">
    <property type="entry name" value="Protein kinase-like (PK-like)"/>
    <property type="match status" value="1"/>
</dbReference>
<dbReference type="InterPro" id="IPR011009">
    <property type="entry name" value="Kinase-like_dom_sf"/>
</dbReference>
<protein>
    <recommendedName>
        <fullName evidence="1">non-specific serine/threonine protein kinase</fullName>
        <ecNumber evidence="1">2.7.11.1</ecNumber>
    </recommendedName>
</protein>
<dbReference type="AlphaFoldDB" id="A0A8H4W2N7"/>
<dbReference type="InterPro" id="IPR013087">
    <property type="entry name" value="Znf_C2H2_type"/>
</dbReference>
<evidence type="ECO:0000256" key="8">
    <source>
        <dbReference type="ARBA" id="ARBA00048679"/>
    </source>
</evidence>
<evidence type="ECO:0000256" key="5">
    <source>
        <dbReference type="ARBA" id="ARBA00022777"/>
    </source>
</evidence>
<dbReference type="Gene3D" id="3.30.200.20">
    <property type="entry name" value="Phosphorylase Kinase, domain 1"/>
    <property type="match status" value="1"/>
</dbReference>
<dbReference type="Gene3D" id="1.10.510.10">
    <property type="entry name" value="Transferase(Phosphotransferase) domain 1"/>
    <property type="match status" value="1"/>
</dbReference>
<organism evidence="11 12">
    <name type="scientific">Cudoniella acicularis</name>
    <dbReference type="NCBI Taxonomy" id="354080"/>
    <lineage>
        <taxon>Eukaryota</taxon>
        <taxon>Fungi</taxon>
        <taxon>Dikarya</taxon>
        <taxon>Ascomycota</taxon>
        <taxon>Pezizomycotina</taxon>
        <taxon>Leotiomycetes</taxon>
        <taxon>Helotiales</taxon>
        <taxon>Tricladiaceae</taxon>
        <taxon>Cudoniella</taxon>
    </lineage>
</organism>
<evidence type="ECO:0000256" key="9">
    <source>
        <dbReference type="SAM" id="MobiDB-lite"/>
    </source>
</evidence>
<proteinExistence type="predicted"/>
<dbReference type="OrthoDB" id="4062651at2759"/>
<dbReference type="SMART" id="SM00220">
    <property type="entry name" value="S_TKc"/>
    <property type="match status" value="1"/>
</dbReference>
<keyword evidence="3" id="KW-0808">Transferase</keyword>